<dbReference type="Proteomes" id="UP000318937">
    <property type="component" value="Unassembled WGS sequence"/>
</dbReference>
<dbReference type="Gene3D" id="3.30.565.40">
    <property type="entry name" value="Fervidobacterium nodosum Rt17-B1 like"/>
    <property type="match status" value="1"/>
</dbReference>
<feature type="domain" description="Deacetylase PdaC" evidence="2">
    <location>
        <begin position="18"/>
        <end position="94"/>
    </location>
</feature>
<dbReference type="Pfam" id="PF13739">
    <property type="entry name" value="PdaC"/>
    <property type="match status" value="1"/>
</dbReference>
<reference evidence="3 4" key="1">
    <citation type="submission" date="2019-05" db="EMBL/GenBank/DDBJ databases">
        <title>Psychrobacillus vulpis sp. nov., a new species isolated from feces of a red fox that inhabits in The Tablas de Daimiel Natural Park, Albacete, Spain.</title>
        <authorList>
            <person name="Rodriguez M."/>
            <person name="Reina J.C."/>
            <person name="Bejar V."/>
            <person name="Llamas I."/>
        </authorList>
    </citation>
    <scope>NUCLEOTIDE SEQUENCE [LARGE SCALE GENOMIC DNA]</scope>
    <source>
        <strain evidence="3 4">NHI-2</strain>
    </source>
</reference>
<accession>A0A544TCX0</accession>
<evidence type="ECO:0000313" key="3">
    <source>
        <dbReference type="EMBL" id="TQR15298.1"/>
    </source>
</evidence>
<gene>
    <name evidence="3" type="ORF">FG383_09330</name>
</gene>
<dbReference type="InterPro" id="IPR037126">
    <property type="entry name" value="PdaC/RsiV-like_sf"/>
</dbReference>
<dbReference type="Gene3D" id="3.90.640.20">
    <property type="entry name" value="Heat-shock cognate protein, ATPase"/>
    <property type="match status" value="1"/>
</dbReference>
<dbReference type="InterPro" id="IPR025303">
    <property type="entry name" value="PdaC"/>
</dbReference>
<dbReference type="AlphaFoldDB" id="A0A544TCX0"/>
<feature type="domain" description="DUF3298" evidence="1">
    <location>
        <begin position="112"/>
        <end position="182"/>
    </location>
</feature>
<name>A0A544TCX0_9BACI</name>
<evidence type="ECO:0000259" key="2">
    <source>
        <dbReference type="Pfam" id="PF13739"/>
    </source>
</evidence>
<sequence length="202" mass="23554">MNLPTRIETKHIFKHSPSVNVYYPIVTNLSHPHIEKKINADIITLLNKLLIEQGFYNENLVEMIGYFEIKNNQRNILSLSLIVYAFTGGAHGLTICKSLTFDVTTGKQYALKDLFKHESDYIKTLSEIIKQKMVSWDVPLLEEFKDIRPDQDYYIADHSLVIYFQVYELTPYVFGFPYFPIAIKDIEDIIRPDSPLDKMLPF</sequence>
<dbReference type="OrthoDB" id="5637at2"/>
<evidence type="ECO:0000313" key="4">
    <source>
        <dbReference type="Proteomes" id="UP000318937"/>
    </source>
</evidence>
<proteinExistence type="predicted"/>
<dbReference type="EMBL" id="VDGG01000016">
    <property type="protein sequence ID" value="TQR15298.1"/>
    <property type="molecule type" value="Genomic_DNA"/>
</dbReference>
<protein>
    <submittedName>
        <fullName evidence="3">DUF3298 and DUF4163 domain-containing protein</fullName>
    </submittedName>
</protein>
<comment type="caution">
    <text evidence="3">The sequence shown here is derived from an EMBL/GenBank/DDBJ whole genome shotgun (WGS) entry which is preliminary data.</text>
</comment>
<evidence type="ECO:0000259" key="1">
    <source>
        <dbReference type="Pfam" id="PF11738"/>
    </source>
</evidence>
<dbReference type="InterPro" id="IPR021729">
    <property type="entry name" value="DUF3298"/>
</dbReference>
<keyword evidence="4" id="KW-1185">Reference proteome</keyword>
<dbReference type="RefSeq" id="WP_142607146.1">
    <property type="nucleotide sequence ID" value="NZ_VDGG01000016.1"/>
</dbReference>
<organism evidence="3 4">
    <name type="scientific">Psychrobacillus soli</name>
    <dbReference type="NCBI Taxonomy" id="1543965"/>
    <lineage>
        <taxon>Bacteria</taxon>
        <taxon>Bacillati</taxon>
        <taxon>Bacillota</taxon>
        <taxon>Bacilli</taxon>
        <taxon>Bacillales</taxon>
        <taxon>Bacillaceae</taxon>
        <taxon>Psychrobacillus</taxon>
    </lineage>
</organism>
<dbReference type="Pfam" id="PF11738">
    <property type="entry name" value="DUF3298"/>
    <property type="match status" value="1"/>
</dbReference>